<keyword evidence="21" id="KW-1185">Reference proteome</keyword>
<dbReference type="InterPro" id="IPR057328">
    <property type="entry name" value="RNaseT2L_C"/>
</dbReference>
<evidence type="ECO:0000256" key="2">
    <source>
        <dbReference type="ARBA" id="ARBA00004496"/>
    </source>
</evidence>
<comment type="subcellular location">
    <subcellularLocation>
        <location evidence="2">Cytoplasm</location>
    </subcellularLocation>
    <subcellularLocation>
        <location evidence="1">Vacuole lumen</location>
    </subcellularLocation>
</comment>
<proteinExistence type="inferred from homology"/>
<feature type="active site" evidence="16">
    <location>
        <position position="175"/>
    </location>
</feature>
<dbReference type="PANTHER" id="PTHR11240:SF22">
    <property type="entry name" value="RIBONUCLEASE T2"/>
    <property type="match status" value="1"/>
</dbReference>
<dbReference type="FunFam" id="3.90.730.10:FF:000004">
    <property type="entry name" value="Ribonuclease T2-like"/>
    <property type="match status" value="1"/>
</dbReference>
<feature type="domain" description="RNase T2-like C-terminal" evidence="19">
    <location>
        <begin position="329"/>
        <end position="460"/>
    </location>
</feature>
<dbReference type="InterPro" id="IPR036430">
    <property type="entry name" value="RNase_T2-like_sf"/>
</dbReference>
<comment type="similarity">
    <text evidence="3 17">Belongs to the RNase T2 family.</text>
</comment>
<keyword evidence="10" id="KW-0378">Hydrolase</keyword>
<evidence type="ECO:0000256" key="7">
    <source>
        <dbReference type="ARBA" id="ARBA00022722"/>
    </source>
</evidence>
<feature type="region of interest" description="Disordered" evidence="18">
    <location>
        <begin position="282"/>
        <end position="329"/>
    </location>
</feature>
<dbReference type="GO" id="GO:0033897">
    <property type="term" value="F:ribonuclease T2 activity"/>
    <property type="evidence" value="ECO:0007669"/>
    <property type="project" value="UniProtKB-EC"/>
</dbReference>
<evidence type="ECO:0000256" key="15">
    <source>
        <dbReference type="ARBA" id="ARBA00071169"/>
    </source>
</evidence>
<gene>
    <name evidence="20" type="ORF">GJ744_004973</name>
</gene>
<dbReference type="Pfam" id="PF00445">
    <property type="entry name" value="Ribonuclease_T2"/>
    <property type="match status" value="1"/>
</dbReference>
<keyword evidence="13" id="KW-0456">Lyase</keyword>
<evidence type="ECO:0000256" key="10">
    <source>
        <dbReference type="ARBA" id="ARBA00022801"/>
    </source>
</evidence>
<evidence type="ECO:0000256" key="16">
    <source>
        <dbReference type="PIRSR" id="PIRSR633697-1"/>
    </source>
</evidence>
<dbReference type="PROSITE" id="PS00530">
    <property type="entry name" value="RNASE_T2_1"/>
    <property type="match status" value="1"/>
</dbReference>
<dbReference type="PROSITE" id="PS00531">
    <property type="entry name" value="RNASE_T2_2"/>
    <property type="match status" value="1"/>
</dbReference>
<keyword evidence="6" id="KW-0926">Vacuole</keyword>
<keyword evidence="5" id="KW-0963">Cytoplasm</keyword>
<protein>
    <recommendedName>
        <fullName evidence="15">Ribonuclease T2-like</fullName>
        <ecNumber evidence="4">4.6.1.19</ecNumber>
    </recommendedName>
</protein>
<dbReference type="Pfam" id="PF25488">
    <property type="entry name" value="RNaseT2L_C"/>
    <property type="match status" value="1"/>
</dbReference>
<evidence type="ECO:0000256" key="12">
    <source>
        <dbReference type="ARBA" id="ARBA00023180"/>
    </source>
</evidence>
<evidence type="ECO:0000256" key="3">
    <source>
        <dbReference type="ARBA" id="ARBA00007469"/>
    </source>
</evidence>
<dbReference type="EMBL" id="JAACFV010000213">
    <property type="protein sequence ID" value="KAF7502852.1"/>
    <property type="molecule type" value="Genomic_DNA"/>
</dbReference>
<evidence type="ECO:0000256" key="13">
    <source>
        <dbReference type="ARBA" id="ARBA00023239"/>
    </source>
</evidence>
<evidence type="ECO:0000256" key="6">
    <source>
        <dbReference type="ARBA" id="ARBA00022554"/>
    </source>
</evidence>
<accession>A0A8H7A907</accession>
<evidence type="ECO:0000256" key="18">
    <source>
        <dbReference type="SAM" id="MobiDB-lite"/>
    </source>
</evidence>
<evidence type="ECO:0000256" key="5">
    <source>
        <dbReference type="ARBA" id="ARBA00022490"/>
    </source>
</evidence>
<feature type="active site" evidence="16">
    <location>
        <position position="179"/>
    </location>
</feature>
<sequence length="475" mass="52310">MDQWFASRGQAVLDSVSNMISKTKAQAQAQAQARQYRCWNNNRVNVKSLLQASVLAAHSSDDHFGGSSASCTNTQLSCHNTTAVDTCCLNYPGGLMLQTQFWDTSPPVGPSDSWTIHGLWPDLCDGSYEANCDHARAYSNISSILSAGGGEDVLDYMQTYWKDYQGDDQNLWSHEWAKHGTCVSTLDTKCYNNYQAQQEVLDYFNITTALFKTLPTYQTLAAAGVLPSDSRTWTEEEIQAPLKKMHGTAVTLRCKGRVLNEVWYHFSVRGSVQTGEFIAAQPDGAKSSCPGTGIRYLPKSSSETSSGTTEPTRSQPLTQTPSPTSTAVPFQGKGFLQVFVKGETSPRGCLISRGNWYMSGTCAGFHVQDDVVDKPEHHPREPRKFTLISSKGPCGIIDNIFQCGKEVPEQTVFSTTSNGTLSYRKHTSFYARSVPRRFEKGDITAVPEAGDKGLEVEIVWSGATSRSNNQFQEEL</sequence>
<dbReference type="PANTHER" id="PTHR11240">
    <property type="entry name" value="RIBONUCLEASE T2"/>
    <property type="match status" value="1"/>
</dbReference>
<evidence type="ECO:0000256" key="4">
    <source>
        <dbReference type="ARBA" id="ARBA00012571"/>
    </source>
</evidence>
<dbReference type="GO" id="GO:0005775">
    <property type="term" value="C:vacuolar lumen"/>
    <property type="evidence" value="ECO:0007669"/>
    <property type="project" value="UniProtKB-SubCell"/>
</dbReference>
<evidence type="ECO:0000259" key="19">
    <source>
        <dbReference type="Pfam" id="PF25488"/>
    </source>
</evidence>
<dbReference type="OrthoDB" id="435754at2759"/>
<evidence type="ECO:0000313" key="21">
    <source>
        <dbReference type="Proteomes" id="UP000606974"/>
    </source>
</evidence>
<dbReference type="GO" id="GO:0003723">
    <property type="term" value="F:RNA binding"/>
    <property type="evidence" value="ECO:0007669"/>
    <property type="project" value="InterPro"/>
</dbReference>
<dbReference type="GO" id="GO:0005576">
    <property type="term" value="C:extracellular region"/>
    <property type="evidence" value="ECO:0007669"/>
    <property type="project" value="TreeGrafter"/>
</dbReference>
<name>A0A8H7A907_9EURO</name>
<evidence type="ECO:0000256" key="9">
    <source>
        <dbReference type="ARBA" id="ARBA00022759"/>
    </source>
</evidence>
<organism evidence="20 21">
    <name type="scientific">Endocarpon pusillum</name>
    <dbReference type="NCBI Taxonomy" id="364733"/>
    <lineage>
        <taxon>Eukaryota</taxon>
        <taxon>Fungi</taxon>
        <taxon>Dikarya</taxon>
        <taxon>Ascomycota</taxon>
        <taxon>Pezizomycotina</taxon>
        <taxon>Eurotiomycetes</taxon>
        <taxon>Chaetothyriomycetidae</taxon>
        <taxon>Verrucariales</taxon>
        <taxon>Verrucariaceae</taxon>
        <taxon>Endocarpon</taxon>
    </lineage>
</organism>
<evidence type="ECO:0000256" key="14">
    <source>
        <dbReference type="ARBA" id="ARBA00025494"/>
    </source>
</evidence>
<dbReference type="Gene3D" id="3.90.730.10">
    <property type="entry name" value="Ribonuclease T2-like"/>
    <property type="match status" value="1"/>
</dbReference>
<dbReference type="InterPro" id="IPR001568">
    <property type="entry name" value="RNase_T2-like"/>
</dbReference>
<dbReference type="GO" id="GO:0006401">
    <property type="term" value="P:RNA catabolic process"/>
    <property type="evidence" value="ECO:0007669"/>
    <property type="project" value="UniProtKB-ARBA"/>
</dbReference>
<dbReference type="CDD" id="cd01061">
    <property type="entry name" value="RNase_T2_euk"/>
    <property type="match status" value="1"/>
</dbReference>
<evidence type="ECO:0000256" key="17">
    <source>
        <dbReference type="RuleBase" id="RU004328"/>
    </source>
</evidence>
<dbReference type="AlphaFoldDB" id="A0A8H7A907"/>
<reference evidence="20" key="1">
    <citation type="submission" date="2020-02" db="EMBL/GenBank/DDBJ databases">
        <authorList>
            <person name="Palmer J.M."/>
        </authorList>
    </citation>
    <scope>NUCLEOTIDE SEQUENCE</scope>
    <source>
        <strain evidence="20">EPUS1.4</strain>
        <tissue evidence="20">Thallus</tissue>
    </source>
</reference>
<dbReference type="InterPro" id="IPR033130">
    <property type="entry name" value="RNase_T2_His_AS_2"/>
</dbReference>
<evidence type="ECO:0000256" key="1">
    <source>
        <dbReference type="ARBA" id="ARBA00004410"/>
    </source>
</evidence>
<dbReference type="InterPro" id="IPR018188">
    <property type="entry name" value="RNase_T2_His_AS_1"/>
</dbReference>
<feature type="active site" evidence="16">
    <location>
        <position position="117"/>
    </location>
</feature>
<dbReference type="Proteomes" id="UP000606974">
    <property type="component" value="Unassembled WGS sequence"/>
</dbReference>
<comment type="caution">
    <text evidence="20">The sequence shown here is derived from an EMBL/GenBank/DDBJ whole genome shotgun (WGS) entry which is preliminary data.</text>
</comment>
<evidence type="ECO:0000256" key="8">
    <source>
        <dbReference type="ARBA" id="ARBA00022729"/>
    </source>
</evidence>
<feature type="compositionally biased region" description="Low complexity" evidence="18">
    <location>
        <begin position="300"/>
        <end position="326"/>
    </location>
</feature>
<keyword evidence="12" id="KW-0325">Glycoprotein</keyword>
<dbReference type="EC" id="4.6.1.19" evidence="4"/>
<dbReference type="SUPFAM" id="SSF55895">
    <property type="entry name" value="Ribonuclease Rh-like"/>
    <property type="match status" value="1"/>
</dbReference>
<evidence type="ECO:0000313" key="20">
    <source>
        <dbReference type="EMBL" id="KAF7502852.1"/>
    </source>
</evidence>
<keyword evidence="11" id="KW-1015">Disulfide bond</keyword>
<dbReference type="GO" id="GO:0016787">
    <property type="term" value="F:hydrolase activity"/>
    <property type="evidence" value="ECO:0007669"/>
    <property type="project" value="UniProtKB-KW"/>
</dbReference>
<comment type="function">
    <text evidence="14">Rnase which modulates cell survival under stress conditions. Released from the vacuole to the cytoplasm during stress to promote tRNA and rRNA cleavage and to activate separately a downstream pathway that promotes cell death. Involved in cell size, vacuolar morphology and growth at high temperatures and high salt concentration.</text>
</comment>
<keyword evidence="9" id="KW-0255">Endonuclease</keyword>
<keyword evidence="8" id="KW-0732">Signal</keyword>
<keyword evidence="7" id="KW-0540">Nuclease</keyword>
<evidence type="ECO:0000256" key="11">
    <source>
        <dbReference type="ARBA" id="ARBA00023157"/>
    </source>
</evidence>
<dbReference type="InterPro" id="IPR033697">
    <property type="entry name" value="Ribonuclease_T2_eukaryotic"/>
</dbReference>